<reference evidence="2 3" key="1">
    <citation type="submission" date="2019-07" db="EMBL/GenBank/DDBJ databases">
        <title>The First High-Quality Draft Genome Sequence of the Causal Agent of the Current Panama Disease Epidemic.</title>
        <authorList>
            <person name="Warmington R.J."/>
            <person name="Kay W."/>
            <person name="Jeffries A."/>
            <person name="Bebber D."/>
            <person name="Moore K."/>
            <person name="Studholme D.J."/>
        </authorList>
    </citation>
    <scope>NUCLEOTIDE SEQUENCE [LARGE SCALE GENOMIC DNA]</scope>
    <source>
        <strain evidence="2 3">TR4</strain>
    </source>
</reference>
<evidence type="ECO:0000313" key="3">
    <source>
        <dbReference type="Proteomes" id="UP000321331"/>
    </source>
</evidence>
<evidence type="ECO:0000313" key="2">
    <source>
        <dbReference type="EMBL" id="TXC06950.1"/>
    </source>
</evidence>
<feature type="signal peptide" evidence="1">
    <location>
        <begin position="1"/>
        <end position="21"/>
    </location>
</feature>
<accession>A0A5C6T7M0</accession>
<sequence>MQIKTAGQLAALAALIAKCTGFTVTSGSATDFANAMISGPGLSVVNVPNQVAPAGSVGSFTDGPFGIGNVGIVTTGDVTGALSAGRDSYC</sequence>
<name>A0A5C6T7M0_FUSOC</name>
<evidence type="ECO:0000256" key="1">
    <source>
        <dbReference type="SAM" id="SignalP"/>
    </source>
</evidence>
<comment type="caution">
    <text evidence="2">The sequence shown here is derived from an EMBL/GenBank/DDBJ whole genome shotgun (WGS) entry which is preliminary data.</text>
</comment>
<proteinExistence type="predicted"/>
<dbReference type="Proteomes" id="UP000321331">
    <property type="component" value="Unassembled WGS sequence"/>
</dbReference>
<dbReference type="EMBL" id="VMNF01000005">
    <property type="protein sequence ID" value="TXC06950.1"/>
    <property type="molecule type" value="Genomic_DNA"/>
</dbReference>
<protein>
    <submittedName>
        <fullName evidence="2">Uncharacterized protein</fullName>
    </submittedName>
</protein>
<gene>
    <name evidence="2" type="ORF">FocTR4_00003574</name>
</gene>
<keyword evidence="1" id="KW-0732">Signal</keyword>
<organism evidence="2 3">
    <name type="scientific">Fusarium oxysporum f. sp. cubense</name>
    <dbReference type="NCBI Taxonomy" id="61366"/>
    <lineage>
        <taxon>Eukaryota</taxon>
        <taxon>Fungi</taxon>
        <taxon>Dikarya</taxon>
        <taxon>Ascomycota</taxon>
        <taxon>Pezizomycotina</taxon>
        <taxon>Sordariomycetes</taxon>
        <taxon>Hypocreomycetidae</taxon>
        <taxon>Hypocreales</taxon>
        <taxon>Nectriaceae</taxon>
        <taxon>Fusarium</taxon>
        <taxon>Fusarium oxysporum species complex</taxon>
    </lineage>
</organism>
<dbReference type="AlphaFoldDB" id="A0A5C6T7M0"/>
<feature type="chain" id="PRO_5022708403" evidence="1">
    <location>
        <begin position="22"/>
        <end position="90"/>
    </location>
</feature>